<reference evidence="2 3" key="1">
    <citation type="submission" date="2022-11" db="EMBL/GenBank/DDBJ databases">
        <title>The characterization of three novel Bacteroidetes species and genomic analysis of their roles in tidal elemental geochemical cycles.</title>
        <authorList>
            <person name="Ma K."/>
        </authorList>
    </citation>
    <scope>NUCLEOTIDE SEQUENCE [LARGE SCALE GENOMIC DNA]</scope>
    <source>
        <strain evidence="2 3">M17</strain>
    </source>
</reference>
<dbReference type="Gene3D" id="2.30.42.10">
    <property type="match status" value="1"/>
</dbReference>
<dbReference type="SUPFAM" id="SSF50156">
    <property type="entry name" value="PDZ domain-like"/>
    <property type="match status" value="1"/>
</dbReference>
<feature type="domain" description="Tail specific protease" evidence="1">
    <location>
        <begin position="331"/>
        <end position="525"/>
    </location>
</feature>
<dbReference type="PANTHER" id="PTHR32060:SF30">
    <property type="entry name" value="CARBOXY-TERMINAL PROCESSING PROTEASE CTPA"/>
    <property type="match status" value="1"/>
</dbReference>
<dbReference type="SMART" id="SM00245">
    <property type="entry name" value="TSPc"/>
    <property type="match status" value="1"/>
</dbReference>
<comment type="caution">
    <text evidence="2">The sequence shown here is derived from an EMBL/GenBank/DDBJ whole genome shotgun (WGS) entry which is preliminary data.</text>
</comment>
<dbReference type="Gene3D" id="3.90.226.10">
    <property type="entry name" value="2-enoyl-CoA Hydratase, Chain A, domain 1"/>
    <property type="match status" value="1"/>
</dbReference>
<dbReference type="Pfam" id="PF03572">
    <property type="entry name" value="Peptidase_S41"/>
    <property type="match status" value="1"/>
</dbReference>
<dbReference type="Proteomes" id="UP001209885">
    <property type="component" value="Unassembled WGS sequence"/>
</dbReference>
<dbReference type="InterPro" id="IPR029045">
    <property type="entry name" value="ClpP/crotonase-like_dom_sf"/>
</dbReference>
<sequence length="548" mass="63268">MRNLIIVTVAILFLSSKIPQQELLDNNQKLFATAKIWGFLKYYHPNVAKGKFDWDNELLEILPSIEKASTKKELSSVYLTWIESLGNIKLCKSCSNLEDTTHLFNKNFDLEWMNNDQLFTNQLSDRLKYIEQNRYSGKHHYLSFKGSPPVLTLTNEKQYANFDWTNESLRLLSFFRYWNTIEYFYPHKYQIDLDWDKVFFQMLPKFHSPASEIDYHLAMLELVVKTDDSHGYFTTDLIEDFFGNKQIPAAFTIIENKVVITYLYDDSLANLNDIKLGDIITKIDDKPVGQIISQNLKYIYGANNGAKKKYSFNKILHGTSDSVKVEIIRNGQKEVRTILRYSFDQFRPSAIAREPWKLMDNNIGYINLSRIEHKGLITALEELTNTKSIILDLRGYPKGFYGYILSNFFGSRNTVLVKQMNSDLSYPGKFIISEQTQRLNDSKYEGQVILIVNKNTQSRAEYTAIWIQNGYNVTTIGNQTAGAGGIMIENPFIGNYKSYFTSSGIFYPDMHPVQRKGVKIDIEVIQSIEGIISGKDELLEKAIELAQK</sequence>
<dbReference type="EMBL" id="JAPFQN010000016">
    <property type="protein sequence ID" value="MCX2746152.1"/>
    <property type="molecule type" value="Genomic_DNA"/>
</dbReference>
<proteinExistence type="predicted"/>
<dbReference type="PANTHER" id="PTHR32060">
    <property type="entry name" value="TAIL-SPECIFIC PROTEASE"/>
    <property type="match status" value="1"/>
</dbReference>
<name>A0ABT3RY65_9BACT</name>
<evidence type="ECO:0000313" key="2">
    <source>
        <dbReference type="EMBL" id="MCX2746152.1"/>
    </source>
</evidence>
<organism evidence="2 3">
    <name type="scientific">Mangrovivirga halotolerans</name>
    <dbReference type="NCBI Taxonomy" id="2993936"/>
    <lineage>
        <taxon>Bacteria</taxon>
        <taxon>Pseudomonadati</taxon>
        <taxon>Bacteroidota</taxon>
        <taxon>Cytophagia</taxon>
        <taxon>Cytophagales</taxon>
        <taxon>Mangrovivirgaceae</taxon>
        <taxon>Mangrovivirga</taxon>
    </lineage>
</organism>
<dbReference type="InterPro" id="IPR005151">
    <property type="entry name" value="Tail-specific_protease"/>
</dbReference>
<dbReference type="RefSeq" id="WP_266058871.1">
    <property type="nucleotide sequence ID" value="NZ_JAPFQN010000016.1"/>
</dbReference>
<keyword evidence="3" id="KW-1185">Reference proteome</keyword>
<dbReference type="InterPro" id="IPR036034">
    <property type="entry name" value="PDZ_sf"/>
</dbReference>
<dbReference type="SUPFAM" id="SSF52096">
    <property type="entry name" value="ClpP/crotonase"/>
    <property type="match status" value="1"/>
</dbReference>
<protein>
    <submittedName>
        <fullName evidence="2">S41 family peptidase</fullName>
    </submittedName>
</protein>
<accession>A0ABT3RY65</accession>
<gene>
    <name evidence="2" type="ORF">OO013_19895</name>
</gene>
<evidence type="ECO:0000313" key="3">
    <source>
        <dbReference type="Proteomes" id="UP001209885"/>
    </source>
</evidence>
<evidence type="ECO:0000259" key="1">
    <source>
        <dbReference type="SMART" id="SM00245"/>
    </source>
</evidence>